<protein>
    <recommendedName>
        <fullName evidence="3">non-specific serine/threonine protein kinase</fullName>
        <ecNumber evidence="3">2.7.11.1</ecNumber>
    </recommendedName>
</protein>
<evidence type="ECO:0000256" key="12">
    <source>
        <dbReference type="ARBA" id="ARBA00048679"/>
    </source>
</evidence>
<dbReference type="GO" id="GO:0005524">
    <property type="term" value="F:ATP binding"/>
    <property type="evidence" value="ECO:0007669"/>
    <property type="project" value="UniProtKB-UniRule"/>
</dbReference>
<evidence type="ECO:0000256" key="14">
    <source>
        <dbReference type="RuleBase" id="RU000304"/>
    </source>
</evidence>
<dbReference type="SMART" id="SM00220">
    <property type="entry name" value="S_TKc"/>
    <property type="match status" value="1"/>
</dbReference>
<dbReference type="InterPro" id="IPR011009">
    <property type="entry name" value="Kinase-like_dom_sf"/>
</dbReference>
<accession>A0AAU9ETU1</accession>
<keyword evidence="4" id="KW-0963">Cytoplasm</keyword>
<dbReference type="EMBL" id="AP029263">
    <property type="protein sequence ID" value="BFF89950.1"/>
    <property type="molecule type" value="Genomic_DNA"/>
</dbReference>
<evidence type="ECO:0000256" key="13">
    <source>
        <dbReference type="PROSITE-ProRule" id="PRU10141"/>
    </source>
</evidence>
<reference evidence="17 18" key="1">
    <citation type="submission" date="2024-02" db="EMBL/GenBank/DDBJ databases">
        <title>A chromosome-level genome assembly of Drosophila madeirensis, a fruit fly species endemic to Madeira island.</title>
        <authorList>
            <person name="Tomihara K."/>
            <person name="Llopart A."/>
            <person name="Yamamoto D."/>
        </authorList>
    </citation>
    <scope>NUCLEOTIDE SEQUENCE [LARGE SCALE GENOMIC DNA]</scope>
    <source>
        <strain evidence="17 18">RF1</strain>
    </source>
</reference>
<evidence type="ECO:0000259" key="16">
    <source>
        <dbReference type="PROSITE" id="PS50011"/>
    </source>
</evidence>
<evidence type="ECO:0000256" key="11">
    <source>
        <dbReference type="ARBA" id="ARBA00047899"/>
    </source>
</evidence>
<keyword evidence="6" id="KW-0808">Transferase</keyword>
<evidence type="ECO:0000256" key="9">
    <source>
        <dbReference type="ARBA" id="ARBA00022777"/>
    </source>
</evidence>
<evidence type="ECO:0000256" key="10">
    <source>
        <dbReference type="ARBA" id="ARBA00022840"/>
    </source>
</evidence>
<comment type="subcellular location">
    <subcellularLocation>
        <location evidence="1">Cytoplasm</location>
    </subcellularLocation>
</comment>
<evidence type="ECO:0000313" key="18">
    <source>
        <dbReference type="Proteomes" id="UP001500889"/>
    </source>
</evidence>
<dbReference type="PROSITE" id="PS50011">
    <property type="entry name" value="PROTEIN_KINASE_DOM"/>
    <property type="match status" value="1"/>
</dbReference>
<comment type="similarity">
    <text evidence="2">Belongs to the protein kinase superfamily. CK1 Ser/Thr protein kinase family. Casein kinase I subfamily.</text>
</comment>
<dbReference type="InterPro" id="IPR008271">
    <property type="entry name" value="Ser/Thr_kinase_AS"/>
</dbReference>
<dbReference type="PROSITE" id="PS00107">
    <property type="entry name" value="PROTEIN_KINASE_ATP"/>
    <property type="match status" value="1"/>
</dbReference>
<dbReference type="Gene3D" id="1.10.510.10">
    <property type="entry name" value="Transferase(Phosphotransferase) domain 1"/>
    <property type="match status" value="1"/>
</dbReference>
<keyword evidence="10 13" id="KW-0067">ATP-binding</keyword>
<comment type="catalytic activity">
    <reaction evidence="11">
        <text>L-threonyl-[protein] + ATP = O-phospho-L-threonyl-[protein] + ADP + H(+)</text>
        <dbReference type="Rhea" id="RHEA:46608"/>
        <dbReference type="Rhea" id="RHEA-COMP:11060"/>
        <dbReference type="Rhea" id="RHEA-COMP:11605"/>
        <dbReference type="ChEBI" id="CHEBI:15378"/>
        <dbReference type="ChEBI" id="CHEBI:30013"/>
        <dbReference type="ChEBI" id="CHEBI:30616"/>
        <dbReference type="ChEBI" id="CHEBI:61977"/>
        <dbReference type="ChEBI" id="CHEBI:456216"/>
        <dbReference type="EC" id="2.7.11.1"/>
    </reaction>
</comment>
<feature type="domain" description="Protein kinase" evidence="16">
    <location>
        <begin position="62"/>
        <end position="347"/>
    </location>
</feature>
<feature type="compositionally biased region" description="Polar residues" evidence="15">
    <location>
        <begin position="12"/>
        <end position="26"/>
    </location>
</feature>
<evidence type="ECO:0000256" key="2">
    <source>
        <dbReference type="ARBA" id="ARBA00005926"/>
    </source>
</evidence>
<gene>
    <name evidence="17" type="ORF">DMAD_08577</name>
</gene>
<evidence type="ECO:0000313" key="17">
    <source>
        <dbReference type="EMBL" id="BFF89950.1"/>
    </source>
</evidence>
<dbReference type="InterPro" id="IPR050235">
    <property type="entry name" value="CK1_Ser-Thr_kinase"/>
</dbReference>
<dbReference type="GO" id="GO:0071944">
    <property type="term" value="C:cell periphery"/>
    <property type="evidence" value="ECO:0007669"/>
    <property type="project" value="UniProtKB-ARBA"/>
</dbReference>
<dbReference type="InterPro" id="IPR017441">
    <property type="entry name" value="Protein_kinase_ATP_BS"/>
</dbReference>
<evidence type="ECO:0000256" key="8">
    <source>
        <dbReference type="ARBA" id="ARBA00022741"/>
    </source>
</evidence>
<evidence type="ECO:0000256" key="3">
    <source>
        <dbReference type="ARBA" id="ARBA00012513"/>
    </source>
</evidence>
<feature type="compositionally biased region" description="Polar residues" evidence="15">
    <location>
        <begin position="395"/>
        <end position="405"/>
    </location>
</feature>
<comment type="catalytic activity">
    <reaction evidence="12">
        <text>L-seryl-[protein] + ATP = O-phospho-L-seryl-[protein] + ADP + H(+)</text>
        <dbReference type="Rhea" id="RHEA:17989"/>
        <dbReference type="Rhea" id="RHEA-COMP:9863"/>
        <dbReference type="Rhea" id="RHEA-COMP:11604"/>
        <dbReference type="ChEBI" id="CHEBI:15378"/>
        <dbReference type="ChEBI" id="CHEBI:29999"/>
        <dbReference type="ChEBI" id="CHEBI:30616"/>
        <dbReference type="ChEBI" id="CHEBI:83421"/>
        <dbReference type="ChEBI" id="CHEBI:456216"/>
        <dbReference type="EC" id="2.7.11.1"/>
    </reaction>
</comment>
<name>A0AAU9ETU1_DROMD</name>
<keyword evidence="7" id="KW-0879">Wnt signaling pathway</keyword>
<dbReference type="Pfam" id="PF00069">
    <property type="entry name" value="Pkinase"/>
    <property type="match status" value="1"/>
</dbReference>
<dbReference type="PANTHER" id="PTHR11909">
    <property type="entry name" value="CASEIN KINASE-RELATED"/>
    <property type="match status" value="1"/>
</dbReference>
<feature type="binding site" evidence="13">
    <location>
        <position position="91"/>
    </location>
    <ligand>
        <name>ATP</name>
        <dbReference type="ChEBI" id="CHEBI:30616"/>
    </ligand>
</feature>
<dbReference type="FunFam" id="1.10.510.10:FF:000703">
    <property type="entry name" value="Casein kinase I gamma"/>
    <property type="match status" value="1"/>
</dbReference>
<dbReference type="EC" id="2.7.11.1" evidence="3"/>
<dbReference type="Pfam" id="PF12605">
    <property type="entry name" value="CK1gamma_C"/>
    <property type="match status" value="2"/>
</dbReference>
<keyword evidence="5 14" id="KW-0723">Serine/threonine-protein kinase</keyword>
<keyword evidence="18" id="KW-1185">Reference proteome</keyword>
<dbReference type="InterPro" id="IPR022247">
    <property type="entry name" value="Casein_kinase-1_gamma_C"/>
</dbReference>
<evidence type="ECO:0000256" key="7">
    <source>
        <dbReference type="ARBA" id="ARBA00022687"/>
    </source>
</evidence>
<evidence type="ECO:0000256" key="6">
    <source>
        <dbReference type="ARBA" id="ARBA00022679"/>
    </source>
</evidence>
<dbReference type="PROSITE" id="PS00108">
    <property type="entry name" value="PROTEIN_KINASE_ST"/>
    <property type="match status" value="1"/>
</dbReference>
<keyword evidence="9 17" id="KW-0418">Kinase</keyword>
<dbReference type="AlphaFoldDB" id="A0AAU9ETU1"/>
<organism evidence="17 18">
    <name type="scientific">Drosophila madeirensis</name>
    <name type="common">Fruit fly</name>
    <dbReference type="NCBI Taxonomy" id="30013"/>
    <lineage>
        <taxon>Eukaryota</taxon>
        <taxon>Metazoa</taxon>
        <taxon>Ecdysozoa</taxon>
        <taxon>Arthropoda</taxon>
        <taxon>Hexapoda</taxon>
        <taxon>Insecta</taxon>
        <taxon>Pterygota</taxon>
        <taxon>Neoptera</taxon>
        <taxon>Endopterygota</taxon>
        <taxon>Diptera</taxon>
        <taxon>Brachycera</taxon>
        <taxon>Muscomorpha</taxon>
        <taxon>Ephydroidea</taxon>
        <taxon>Drosophilidae</taxon>
        <taxon>Drosophila</taxon>
        <taxon>Sophophora</taxon>
    </lineage>
</organism>
<proteinExistence type="inferred from homology"/>
<keyword evidence="8 13" id="KW-0547">Nucleotide-binding</keyword>
<dbReference type="GO" id="GO:0005737">
    <property type="term" value="C:cytoplasm"/>
    <property type="evidence" value="ECO:0007669"/>
    <property type="project" value="UniProtKB-SubCell"/>
</dbReference>
<dbReference type="GO" id="GO:0004674">
    <property type="term" value="F:protein serine/threonine kinase activity"/>
    <property type="evidence" value="ECO:0007669"/>
    <property type="project" value="UniProtKB-KW"/>
</dbReference>
<dbReference type="Proteomes" id="UP001500889">
    <property type="component" value="Chromosome O"/>
</dbReference>
<sequence>MQRRERQASGGVPQTTTAGPSAGNVANATTALAGGKSSSNNMYSTRQSVSTTTGVLMVGPNFRVGKKIGCGNFGELRLGKNLYNNEHVAIKMEPMKSKAPQLHLEYRFYKLLGSHAEGVPEVYYFGPCGKYNALVMELLGPSLEDLFDICGRRFTLKSVLLIAIQLLHRIEYVHSRHLIYRDVKPENFLIGRTSTKREKIIHIIDFGLAKEYIDLDTNRHIPYREHKSLTGTARYMSINTHMGREQSRRDDLEALGHMFMYFLRGSLPWQGLKADTLKERYQKIGDTKRATPIEVLCDGHPEEFATYLRYVRRLDFFETPDYDFLRRLFQDLFERKGYTDEGEFDWTGKTMSTPVGSLQTGHEVIISPNKDRHNVTAKVVSSTNGELNPDDPTAGHSNTPITQQPEVEVVDETKCCCFFKRKKKKSTRQK</sequence>
<dbReference type="GO" id="GO:0016055">
    <property type="term" value="P:Wnt signaling pathway"/>
    <property type="evidence" value="ECO:0007669"/>
    <property type="project" value="UniProtKB-KW"/>
</dbReference>
<evidence type="ECO:0000256" key="15">
    <source>
        <dbReference type="SAM" id="MobiDB-lite"/>
    </source>
</evidence>
<feature type="region of interest" description="Disordered" evidence="15">
    <location>
        <begin position="380"/>
        <end position="405"/>
    </location>
</feature>
<dbReference type="GO" id="GO:0032880">
    <property type="term" value="P:regulation of protein localization"/>
    <property type="evidence" value="ECO:0007669"/>
    <property type="project" value="UniProtKB-ARBA"/>
</dbReference>
<evidence type="ECO:0000256" key="4">
    <source>
        <dbReference type="ARBA" id="ARBA00022490"/>
    </source>
</evidence>
<dbReference type="SUPFAM" id="SSF56112">
    <property type="entry name" value="Protein kinase-like (PK-like)"/>
    <property type="match status" value="1"/>
</dbReference>
<feature type="region of interest" description="Disordered" evidence="15">
    <location>
        <begin position="1"/>
        <end position="26"/>
    </location>
</feature>
<evidence type="ECO:0000256" key="5">
    <source>
        <dbReference type="ARBA" id="ARBA00022527"/>
    </source>
</evidence>
<evidence type="ECO:0000256" key="1">
    <source>
        <dbReference type="ARBA" id="ARBA00004496"/>
    </source>
</evidence>
<dbReference type="InterPro" id="IPR000719">
    <property type="entry name" value="Prot_kinase_dom"/>
</dbReference>
<dbReference type="CDD" id="cd14126">
    <property type="entry name" value="STKc_CK1_gamma"/>
    <property type="match status" value="1"/>
</dbReference>